<dbReference type="Gene3D" id="2.60.40.1260">
    <property type="entry name" value="Lamin Tail domain"/>
    <property type="match status" value="1"/>
</dbReference>
<feature type="non-terminal residue" evidence="3">
    <location>
        <position position="268"/>
    </location>
</feature>
<comment type="caution">
    <text evidence="3">The sequence shown here is derived from an EMBL/GenBank/DDBJ whole genome shotgun (WGS) entry which is preliminary data.</text>
</comment>
<evidence type="ECO:0000313" key="3">
    <source>
        <dbReference type="EMBL" id="GAI29375.1"/>
    </source>
</evidence>
<dbReference type="SUPFAM" id="SSF74853">
    <property type="entry name" value="Lamin A/C globular tail domain"/>
    <property type="match status" value="1"/>
</dbReference>
<dbReference type="EMBL" id="BARV01015317">
    <property type="protein sequence ID" value="GAI29375.1"/>
    <property type="molecule type" value="Genomic_DNA"/>
</dbReference>
<dbReference type="PROSITE" id="PS51841">
    <property type="entry name" value="LTD"/>
    <property type="match status" value="1"/>
</dbReference>
<organism evidence="3">
    <name type="scientific">marine sediment metagenome</name>
    <dbReference type="NCBI Taxonomy" id="412755"/>
    <lineage>
        <taxon>unclassified sequences</taxon>
        <taxon>metagenomes</taxon>
        <taxon>ecological metagenomes</taxon>
    </lineage>
</organism>
<dbReference type="InterPro" id="IPR036415">
    <property type="entry name" value="Lamin_tail_dom_sf"/>
</dbReference>
<reference evidence="3" key="1">
    <citation type="journal article" date="2014" name="Front. Microbiol.">
        <title>High frequency of phylogenetically diverse reductive dehalogenase-homologous genes in deep subseafloor sedimentary metagenomes.</title>
        <authorList>
            <person name="Kawai M."/>
            <person name="Futagami T."/>
            <person name="Toyoda A."/>
            <person name="Takaki Y."/>
            <person name="Nishi S."/>
            <person name="Hori S."/>
            <person name="Arai W."/>
            <person name="Tsubouchi T."/>
            <person name="Morono Y."/>
            <person name="Uchiyama I."/>
            <person name="Ito T."/>
            <person name="Fujiyama A."/>
            <person name="Inagaki F."/>
            <person name="Takami H."/>
        </authorList>
    </citation>
    <scope>NUCLEOTIDE SEQUENCE</scope>
    <source>
        <strain evidence="3">Expedition CK06-06</strain>
    </source>
</reference>
<gene>
    <name evidence="3" type="ORF">S06H3_26492</name>
</gene>
<sequence>MPSGASVSGEPNGVTRHTDANLTVDGPGITHYKYRLNDGAWSGEILVDTPIVLTSLVDGNSYTVYTSGKNSAGAWQTDPNFNASNTWTINTSYSLLVINEVLAQNIEVVDHNGTTPDMIELYYDGPAPLNLSGMSLSDNPDNPTKFVFPGGTTIDPCEYLVLYADDNISTPGIHLGFGLDADGEGVYLYDTIANGGTLLDSVEFGMQLGDLSIGRVTNGRWRLTIPTFGQANIAHILGNPAALKVNEWLADEDVLQNNDLIEIYNPHP</sequence>
<dbReference type="AlphaFoldDB" id="X1NRE3"/>
<proteinExistence type="predicted"/>
<accession>X1NRE3</accession>
<dbReference type="Pfam" id="PF00932">
    <property type="entry name" value="LTD"/>
    <property type="match status" value="1"/>
</dbReference>
<protein>
    <recommendedName>
        <fullName evidence="2">LTD domain-containing protein</fullName>
    </recommendedName>
</protein>
<name>X1NRE3_9ZZZZ</name>
<feature type="domain" description="LTD" evidence="2">
    <location>
        <begin position="86"/>
        <end position="210"/>
    </location>
</feature>
<evidence type="ECO:0000259" key="2">
    <source>
        <dbReference type="PROSITE" id="PS51841"/>
    </source>
</evidence>
<evidence type="ECO:0000256" key="1">
    <source>
        <dbReference type="SAM" id="MobiDB-lite"/>
    </source>
</evidence>
<dbReference type="InterPro" id="IPR001322">
    <property type="entry name" value="Lamin_tail_dom"/>
</dbReference>
<feature type="region of interest" description="Disordered" evidence="1">
    <location>
        <begin position="1"/>
        <end position="22"/>
    </location>
</feature>